<dbReference type="GO" id="GO:0046872">
    <property type="term" value="F:metal ion binding"/>
    <property type="evidence" value="ECO:0007669"/>
    <property type="project" value="UniProtKB-KW"/>
</dbReference>
<name>A0AAD8FN41_BIOPF</name>
<evidence type="ECO:0000256" key="6">
    <source>
        <dbReference type="ARBA" id="ARBA00022729"/>
    </source>
</evidence>
<accession>A0AAD8FN41</accession>
<comment type="subcellular location">
    <subcellularLocation>
        <location evidence="2">Secreted</location>
    </subcellularLocation>
</comment>
<dbReference type="InterPro" id="IPR045473">
    <property type="entry name" value="ASM_C"/>
</dbReference>
<keyword evidence="5" id="KW-0479">Metal-binding</keyword>
<dbReference type="AlphaFoldDB" id="A0AAD8FN41"/>
<dbReference type="SUPFAM" id="SSF56300">
    <property type="entry name" value="Metallo-dependent phosphatases"/>
    <property type="match status" value="2"/>
</dbReference>
<dbReference type="PANTHER" id="PTHR10340">
    <property type="entry name" value="SPHINGOMYELIN PHOSPHODIESTERASE"/>
    <property type="match status" value="1"/>
</dbReference>
<reference evidence="13" key="1">
    <citation type="journal article" date="2023" name="PLoS Negl. Trop. Dis.">
        <title>A genome sequence for Biomphalaria pfeifferi, the major vector snail for the human-infecting parasite Schistosoma mansoni.</title>
        <authorList>
            <person name="Bu L."/>
            <person name="Lu L."/>
            <person name="Laidemitt M.R."/>
            <person name="Zhang S.M."/>
            <person name="Mutuku M."/>
            <person name="Mkoji G."/>
            <person name="Steinauer M."/>
            <person name="Loker E.S."/>
        </authorList>
    </citation>
    <scope>NUCLEOTIDE SEQUENCE</scope>
    <source>
        <strain evidence="13">KasaAsao</strain>
    </source>
</reference>
<sequence length="903" mass="101767">MDKLFAILSCCVVLFVISGVSFGQSDVGYFWHVTDFHYDHSLDHEKLSCNNNVTDHLPRYGDYWCDATWKLVVDSINAMSKIKPDVDFLLWTGDSVAHITDKRLSKDLNLEIVKNITDVLAETFKTIKVYATLGNHDFYPSGQANPNASDPFYTNITDMWQDWILNQSNAINESRQGGFYAVRLSAKVRLLALNTNLYYTSDKLTPNVTDPVGQFDWMQKQLQEAKSKGEKVIVTGHVPPGLFIPEYADWFWLVFKTKFMDIILNYTDIIVALHFGHDHYNSFKILQSDDGTKAVPQFNAPSVTPWRYKIQINGVEKIGDAHNPGLRLIKYNRTSGAQLDYSQYYINITKANDAGAIADWAILYNFTSTYGVSDMSVNSMKNIFKKMEDNASPLYQKFCNNWVVSDSDKRCTDAMRADIYCGGQIFMLEKAKQCSYFWHVTDFHYDHTYSGEKLSSNDQDIPSQLPAYGDYWCDATWKLVVDSINAMATIKPDVEFLIWTGDTVAHISDDKLSLELTLQVLQNLTNALSQGLGKVPVYASAGNHDFYPNGQASPVTKAIDDSRQGRQGGYYAVKVSPKVRLLALNTNLYYESDKLTPNVSDPVGQFAWMQRQLQEAKSTGEKIIRSQATKAVPQFNSHLQATKAVPQFNSHLQATKAVPQFNSNLQVTKAVPQFNFHLRATKAVPQFNSHLQATKAVPQFNSHLQATKAVPQFNSHLQATKAVPQFNSYLQATKAVPQFNSHFQATKAVPQFNAPAVTPWRHKVKEDGVEKVGEPHNPGLRLIKYNRSTGAQLDYAQYFINITKANAGAEGALWRLLYNLTSTYGVSDMSVDSVKSIFKKIENNSSPLYQKFCNNWVVSDLDKKCTNDMGANVWCGGQHYILANAQQCSKDRQKASNDARRLT</sequence>
<dbReference type="GO" id="GO:0016787">
    <property type="term" value="F:hydrolase activity"/>
    <property type="evidence" value="ECO:0007669"/>
    <property type="project" value="UniProtKB-KW"/>
</dbReference>
<evidence type="ECO:0000313" key="14">
    <source>
        <dbReference type="Proteomes" id="UP001233172"/>
    </source>
</evidence>
<evidence type="ECO:0000256" key="7">
    <source>
        <dbReference type="ARBA" id="ARBA00022801"/>
    </source>
</evidence>
<dbReference type="Proteomes" id="UP001233172">
    <property type="component" value="Unassembled WGS sequence"/>
</dbReference>
<evidence type="ECO:0000313" key="13">
    <source>
        <dbReference type="EMBL" id="KAK0069873.1"/>
    </source>
</evidence>
<dbReference type="Pfam" id="PF00149">
    <property type="entry name" value="Metallophos"/>
    <property type="match status" value="2"/>
</dbReference>
<dbReference type="Gene3D" id="3.60.21.10">
    <property type="match status" value="2"/>
</dbReference>
<keyword evidence="8" id="KW-0862">Zinc</keyword>
<evidence type="ECO:0000256" key="8">
    <source>
        <dbReference type="ARBA" id="ARBA00022833"/>
    </source>
</evidence>
<dbReference type="EMBL" id="JASAOG010000002">
    <property type="protein sequence ID" value="KAK0069873.1"/>
    <property type="molecule type" value="Genomic_DNA"/>
</dbReference>
<evidence type="ECO:0000256" key="5">
    <source>
        <dbReference type="ARBA" id="ARBA00022723"/>
    </source>
</evidence>
<proteinExistence type="inferred from homology"/>
<comment type="cofactor">
    <cofactor evidence="1">
        <name>Zn(2+)</name>
        <dbReference type="ChEBI" id="CHEBI:29105"/>
    </cofactor>
</comment>
<feature type="domain" description="Calcineurin-like phosphoesterase" evidence="11">
    <location>
        <begin position="30"/>
        <end position="280"/>
    </location>
</feature>
<dbReference type="InterPro" id="IPR041805">
    <property type="entry name" value="ASMase/PPN1_MPP"/>
</dbReference>
<keyword evidence="6 10" id="KW-0732">Signal</keyword>
<evidence type="ECO:0000256" key="9">
    <source>
        <dbReference type="ARBA" id="ARBA00023180"/>
    </source>
</evidence>
<dbReference type="GO" id="GO:0005576">
    <property type="term" value="C:extracellular region"/>
    <property type="evidence" value="ECO:0007669"/>
    <property type="project" value="UniProtKB-SubCell"/>
</dbReference>
<comment type="similarity">
    <text evidence="3">Belongs to the acid sphingomyelinase family.</text>
</comment>
<feature type="domain" description="Calcineurin-like phosphoesterase" evidence="11">
    <location>
        <begin position="437"/>
        <end position="551"/>
    </location>
</feature>
<gene>
    <name evidence="13" type="ORF">Bpfe_001050</name>
</gene>
<feature type="domain" description="Sphingomyelin phosphodiesterase C-terminal" evidence="12">
    <location>
        <begin position="752"/>
        <end position="860"/>
    </location>
</feature>
<dbReference type="InterPro" id="IPR004843">
    <property type="entry name" value="Calcineurin-like_PHP"/>
</dbReference>
<evidence type="ECO:0000259" key="11">
    <source>
        <dbReference type="Pfam" id="PF00149"/>
    </source>
</evidence>
<evidence type="ECO:0000259" key="12">
    <source>
        <dbReference type="Pfam" id="PF19272"/>
    </source>
</evidence>
<evidence type="ECO:0000256" key="1">
    <source>
        <dbReference type="ARBA" id="ARBA00001947"/>
    </source>
</evidence>
<feature type="domain" description="Sphingomyelin phosphodiesterase C-terminal" evidence="12">
    <location>
        <begin position="298"/>
        <end position="418"/>
    </location>
</feature>
<reference evidence="13" key="2">
    <citation type="submission" date="2023-04" db="EMBL/GenBank/DDBJ databases">
        <authorList>
            <person name="Bu L."/>
            <person name="Lu L."/>
            <person name="Laidemitt M.R."/>
            <person name="Zhang S.M."/>
            <person name="Mutuku M."/>
            <person name="Mkoji G."/>
            <person name="Steinauer M."/>
            <person name="Loker E.S."/>
        </authorList>
    </citation>
    <scope>NUCLEOTIDE SEQUENCE</scope>
    <source>
        <strain evidence="13">KasaAsao</strain>
        <tissue evidence="13">Whole Snail</tissue>
    </source>
</reference>
<dbReference type="Pfam" id="PF19272">
    <property type="entry name" value="ASMase_C"/>
    <property type="match status" value="2"/>
</dbReference>
<organism evidence="13 14">
    <name type="scientific">Biomphalaria pfeifferi</name>
    <name type="common">Bloodfluke planorb</name>
    <name type="synonym">Freshwater snail</name>
    <dbReference type="NCBI Taxonomy" id="112525"/>
    <lineage>
        <taxon>Eukaryota</taxon>
        <taxon>Metazoa</taxon>
        <taxon>Spiralia</taxon>
        <taxon>Lophotrochozoa</taxon>
        <taxon>Mollusca</taxon>
        <taxon>Gastropoda</taxon>
        <taxon>Heterobranchia</taxon>
        <taxon>Euthyneura</taxon>
        <taxon>Panpulmonata</taxon>
        <taxon>Hygrophila</taxon>
        <taxon>Lymnaeoidea</taxon>
        <taxon>Planorbidae</taxon>
        <taxon>Biomphalaria</taxon>
    </lineage>
</organism>
<keyword evidence="7" id="KW-0378">Hydrolase</keyword>
<feature type="chain" id="PRO_5041991300" evidence="10">
    <location>
        <begin position="24"/>
        <end position="903"/>
    </location>
</feature>
<protein>
    <submittedName>
        <fullName evidence="13">Acid sphingomyelinase-like phosphodiesterase 3b</fullName>
    </submittedName>
</protein>
<comment type="caution">
    <text evidence="13">The sequence shown here is derived from an EMBL/GenBank/DDBJ whole genome shotgun (WGS) entry which is preliminary data.</text>
</comment>
<dbReference type="PANTHER" id="PTHR10340:SF57">
    <property type="entry name" value="METALLOPHOS DOMAIN-CONTAINING PROTEIN"/>
    <property type="match status" value="1"/>
</dbReference>
<feature type="signal peptide" evidence="10">
    <location>
        <begin position="1"/>
        <end position="23"/>
    </location>
</feature>
<dbReference type="CDD" id="cd00842">
    <property type="entry name" value="MPP_ASMase"/>
    <property type="match status" value="1"/>
</dbReference>
<keyword evidence="9" id="KW-0325">Glycoprotein</keyword>
<evidence type="ECO:0000256" key="3">
    <source>
        <dbReference type="ARBA" id="ARBA00008234"/>
    </source>
</evidence>
<evidence type="ECO:0000256" key="4">
    <source>
        <dbReference type="ARBA" id="ARBA00022525"/>
    </source>
</evidence>
<evidence type="ECO:0000256" key="10">
    <source>
        <dbReference type="SAM" id="SignalP"/>
    </source>
</evidence>
<dbReference type="InterPro" id="IPR029052">
    <property type="entry name" value="Metallo-depent_PP-like"/>
</dbReference>
<keyword evidence="4" id="KW-0964">Secreted</keyword>
<keyword evidence="14" id="KW-1185">Reference proteome</keyword>
<evidence type="ECO:0000256" key="2">
    <source>
        <dbReference type="ARBA" id="ARBA00004613"/>
    </source>
</evidence>